<keyword evidence="2" id="KW-1185">Reference proteome</keyword>
<dbReference type="Gene3D" id="3.30.420.310">
    <property type="entry name" value="2-keto-3-deoxy-galactonokinase, C-terminal domain"/>
    <property type="match status" value="1"/>
</dbReference>
<dbReference type="GO" id="GO:0034194">
    <property type="term" value="P:D-galactonate catabolic process"/>
    <property type="evidence" value="ECO:0007669"/>
    <property type="project" value="InterPro"/>
</dbReference>
<dbReference type="Proteomes" id="UP000245412">
    <property type="component" value="Unassembled WGS sequence"/>
</dbReference>
<dbReference type="Pfam" id="PF05035">
    <property type="entry name" value="DGOK"/>
    <property type="match status" value="1"/>
</dbReference>
<dbReference type="InterPro" id="IPR042257">
    <property type="entry name" value="DGOK_C"/>
</dbReference>
<reference evidence="1 2" key="1">
    <citation type="submission" date="2018-05" db="EMBL/GenBank/DDBJ databases">
        <authorList>
            <person name="Goeker M."/>
            <person name="Huntemann M."/>
            <person name="Clum A."/>
            <person name="Pillay M."/>
            <person name="Palaniappan K."/>
            <person name="Varghese N."/>
            <person name="Mikhailova N."/>
            <person name="Stamatis D."/>
            <person name="Reddy T."/>
            <person name="Daum C."/>
            <person name="Shapiro N."/>
            <person name="Ivanova N."/>
            <person name="Kyrpides N."/>
            <person name="Woyke T."/>
        </authorList>
    </citation>
    <scope>NUCLEOTIDE SEQUENCE [LARGE SCALE GENOMIC DNA]</scope>
    <source>
        <strain evidence="1 2">DSM 26524</strain>
    </source>
</reference>
<dbReference type="GO" id="GO:0008671">
    <property type="term" value="F:2-dehydro-3-deoxygalactonokinase activity"/>
    <property type="evidence" value="ECO:0007669"/>
    <property type="project" value="InterPro"/>
</dbReference>
<dbReference type="InterPro" id="IPR042258">
    <property type="entry name" value="DGOK_N"/>
</dbReference>
<accession>A0AB73T1W5</accession>
<dbReference type="EMBL" id="QGGY01000009">
    <property type="protein sequence ID" value="PWJ74349.1"/>
    <property type="molecule type" value="Genomic_DNA"/>
</dbReference>
<comment type="caution">
    <text evidence="1">The sequence shown here is derived from an EMBL/GenBank/DDBJ whole genome shotgun (WGS) entry which is preliminary data.</text>
</comment>
<evidence type="ECO:0000313" key="2">
    <source>
        <dbReference type="Proteomes" id="UP000245412"/>
    </source>
</evidence>
<name>A0AB73T1W5_9FIRM</name>
<dbReference type="CDD" id="cd24012">
    <property type="entry name" value="ASKHA_NBD_KDGal-kinase"/>
    <property type="match status" value="1"/>
</dbReference>
<dbReference type="Gene3D" id="3.30.420.300">
    <property type="entry name" value="2-keto-3-deoxy-galactonokinase, substrate binding domain"/>
    <property type="match status" value="1"/>
</dbReference>
<organism evidence="1 2">
    <name type="scientific">Murimonas intestini</name>
    <dbReference type="NCBI Taxonomy" id="1337051"/>
    <lineage>
        <taxon>Bacteria</taxon>
        <taxon>Bacillati</taxon>
        <taxon>Bacillota</taxon>
        <taxon>Clostridia</taxon>
        <taxon>Lachnospirales</taxon>
        <taxon>Lachnospiraceae</taxon>
        <taxon>Murimonas</taxon>
    </lineage>
</organism>
<protein>
    <submittedName>
        <fullName evidence="1">2-dehydro-3-deoxygalactonokinase</fullName>
    </submittedName>
</protein>
<dbReference type="RefSeq" id="WP_257497849.1">
    <property type="nucleotide sequence ID" value="NZ_JANKBI010000010.1"/>
</dbReference>
<dbReference type="InterPro" id="IPR007729">
    <property type="entry name" value="DGOK"/>
</dbReference>
<gene>
    <name evidence="1" type="ORF">C7383_10985</name>
</gene>
<dbReference type="AlphaFoldDB" id="A0AB73T1W5"/>
<evidence type="ECO:0000313" key="1">
    <source>
        <dbReference type="EMBL" id="PWJ74349.1"/>
    </source>
</evidence>
<sequence length="329" mass="36061">MYNLYYDSGTTNTRAYLFDGSRLLNSLSSPVGSKDSALAGNNLCLLKSLRQMMLDLADSCQISSEDIGSIWMSGMVSSPTGITELPHLPVPVGLGTLKGSIAMYYEPLVFRRELCIIPGVKTLPAEGTVNIDNFYSVNTMRGEETEIFGILDEYPVLNENSVLIMPGSHTQIAFIKGGRIVNILSTMTGELYQAVTCSTILSTSLPERTSPGVVIPEMVCRGYSLLNRLGFNRALYTVRTMELFLPATVDERHSFFEGILNGGVVKAVTDALDNTESPILAVYGNSQSIDVFHALFEKYYPDLPFMPIHKTDIPYSARGFLCISGQEDA</sequence>
<proteinExistence type="predicted"/>